<proteinExistence type="predicted"/>
<evidence type="ECO:0000313" key="3">
    <source>
        <dbReference type="Proteomes" id="UP001174136"/>
    </source>
</evidence>
<keyword evidence="3" id="KW-1185">Reference proteome</keyword>
<evidence type="ECO:0000256" key="1">
    <source>
        <dbReference type="SAM" id="MobiDB-lite"/>
    </source>
</evidence>
<organism evidence="2 3">
    <name type="scientific">Merluccius polli</name>
    <name type="common">Benguela hake</name>
    <name type="synonym">Merluccius cadenati</name>
    <dbReference type="NCBI Taxonomy" id="89951"/>
    <lineage>
        <taxon>Eukaryota</taxon>
        <taxon>Metazoa</taxon>
        <taxon>Chordata</taxon>
        <taxon>Craniata</taxon>
        <taxon>Vertebrata</taxon>
        <taxon>Euteleostomi</taxon>
        <taxon>Actinopterygii</taxon>
        <taxon>Neopterygii</taxon>
        <taxon>Teleostei</taxon>
        <taxon>Neoteleostei</taxon>
        <taxon>Acanthomorphata</taxon>
        <taxon>Zeiogadaria</taxon>
        <taxon>Gadariae</taxon>
        <taxon>Gadiformes</taxon>
        <taxon>Gadoidei</taxon>
        <taxon>Merlucciidae</taxon>
        <taxon>Merluccius</taxon>
    </lineage>
</organism>
<feature type="compositionally biased region" description="Pro residues" evidence="1">
    <location>
        <begin position="21"/>
        <end position="33"/>
    </location>
</feature>
<protein>
    <submittedName>
        <fullName evidence="2">Uncharacterized protein</fullName>
    </submittedName>
</protein>
<reference evidence="2" key="1">
    <citation type="journal article" date="2023" name="Front. Mar. Sci.">
        <title>A new Merluccius polli reference genome to investigate the effects of global change in West African waters.</title>
        <authorList>
            <person name="Mateo J.L."/>
            <person name="Blanco-Fernandez C."/>
            <person name="Garcia-Vazquez E."/>
            <person name="Machado-Schiaffino G."/>
        </authorList>
    </citation>
    <scope>NUCLEOTIDE SEQUENCE</scope>
    <source>
        <strain evidence="2">C29</strain>
        <tissue evidence="2">Fin</tissue>
    </source>
</reference>
<feature type="compositionally biased region" description="Polar residues" evidence="1">
    <location>
        <begin position="1"/>
        <end position="15"/>
    </location>
</feature>
<dbReference type="AlphaFoldDB" id="A0AA47MWP9"/>
<name>A0AA47MWP9_MERPO</name>
<gene>
    <name evidence="2" type="ORF">N1851_012198</name>
</gene>
<evidence type="ECO:0000313" key="2">
    <source>
        <dbReference type="EMBL" id="KAK0148093.1"/>
    </source>
</evidence>
<sequence length="101" mass="11369">MSTRRYQSLVGTRTHANLPPHSLPPHSLPPHSLPPRFTTHSHFLQTVLRSVPELDQNPEPSDNADIIPAVVGGSRGIRRTAEDRLFLKDYDLPFELRGELV</sequence>
<dbReference type="Proteomes" id="UP001174136">
    <property type="component" value="Unassembled WGS sequence"/>
</dbReference>
<feature type="region of interest" description="Disordered" evidence="1">
    <location>
        <begin position="1"/>
        <end position="36"/>
    </location>
</feature>
<accession>A0AA47MWP9</accession>
<comment type="caution">
    <text evidence="2">The sequence shown here is derived from an EMBL/GenBank/DDBJ whole genome shotgun (WGS) entry which is preliminary data.</text>
</comment>
<dbReference type="EMBL" id="JAOPHQ010002125">
    <property type="protein sequence ID" value="KAK0148093.1"/>
    <property type="molecule type" value="Genomic_DNA"/>
</dbReference>